<comment type="caution">
    <text evidence="2">The sequence shown here is derived from an EMBL/GenBank/DDBJ whole genome shotgun (WGS) entry which is preliminary data.</text>
</comment>
<feature type="transmembrane region" description="Helical" evidence="1">
    <location>
        <begin position="6"/>
        <end position="21"/>
    </location>
</feature>
<keyword evidence="3" id="KW-1185">Reference proteome</keyword>
<keyword evidence="1" id="KW-0812">Transmembrane</keyword>
<reference evidence="2 3" key="1">
    <citation type="submission" date="2018-07" db="EMBL/GenBank/DDBJ databases">
        <title>Genomic Encyclopedia of Type Strains, Phase III (KMG-III): the genomes of soil and plant-associated and newly described type strains.</title>
        <authorList>
            <person name="Whitman W."/>
        </authorList>
    </citation>
    <scope>NUCLEOTIDE SEQUENCE [LARGE SCALE GENOMIC DNA]</scope>
    <source>
        <strain evidence="2 3">CECT 7506</strain>
    </source>
</reference>
<keyword evidence="1" id="KW-0472">Membrane</keyword>
<dbReference type="InterPro" id="IPR010001">
    <property type="entry name" value="BofA"/>
</dbReference>
<feature type="transmembrane region" description="Helical" evidence="1">
    <location>
        <begin position="28"/>
        <end position="47"/>
    </location>
</feature>
<dbReference type="EMBL" id="QPJD01000026">
    <property type="protein sequence ID" value="RCW41231.1"/>
    <property type="molecule type" value="Genomic_DNA"/>
</dbReference>
<feature type="transmembrane region" description="Helical" evidence="1">
    <location>
        <begin position="67"/>
        <end position="86"/>
    </location>
</feature>
<dbReference type="Proteomes" id="UP000252415">
    <property type="component" value="Unassembled WGS sequence"/>
</dbReference>
<dbReference type="RefSeq" id="WP_114384042.1">
    <property type="nucleotide sequence ID" value="NZ_QPJD01000026.1"/>
</dbReference>
<accession>A0A368VIW2</accession>
<evidence type="ECO:0000313" key="3">
    <source>
        <dbReference type="Proteomes" id="UP000252415"/>
    </source>
</evidence>
<dbReference type="Pfam" id="PF07441">
    <property type="entry name" value="BofA"/>
    <property type="match status" value="1"/>
</dbReference>
<evidence type="ECO:0000313" key="2">
    <source>
        <dbReference type="EMBL" id="RCW41231.1"/>
    </source>
</evidence>
<dbReference type="OrthoDB" id="2659295at2"/>
<sequence>MKALWMSIFIASSIMLVAVVLRNRLSWGWLRGFTLHLVLAAALLYLLNYSELVPGMYIPLNPVTIGTVVTLGVPGIALIMGLQWVVV</sequence>
<organism evidence="2 3">
    <name type="scientific">Paenibacillus prosopidis</name>
    <dbReference type="NCBI Taxonomy" id="630520"/>
    <lineage>
        <taxon>Bacteria</taxon>
        <taxon>Bacillati</taxon>
        <taxon>Bacillota</taxon>
        <taxon>Bacilli</taxon>
        <taxon>Bacillales</taxon>
        <taxon>Paenibacillaceae</taxon>
        <taxon>Paenibacillus</taxon>
    </lineage>
</organism>
<dbReference type="AlphaFoldDB" id="A0A368VIW2"/>
<keyword evidence="1" id="KW-1133">Transmembrane helix</keyword>
<gene>
    <name evidence="2" type="ORF">DFP97_12664</name>
</gene>
<name>A0A368VIW2_9BACL</name>
<evidence type="ECO:0000256" key="1">
    <source>
        <dbReference type="SAM" id="Phobius"/>
    </source>
</evidence>
<proteinExistence type="predicted"/>
<protein>
    <submittedName>
        <fullName evidence="2">Inhibitor of the pro-sigma K processing machinery</fullName>
    </submittedName>
</protein>